<dbReference type="RefSeq" id="WP_182811021.1">
    <property type="nucleotide sequence ID" value="NZ_JACJFM010000046.1"/>
</dbReference>
<dbReference type="AlphaFoldDB" id="A0A839IWN5"/>
<reference evidence="1 2" key="1">
    <citation type="submission" date="2020-08" db="EMBL/GenBank/DDBJ databases">
        <title>Oceanospirillum sp. nov. isolated from marine sediment.</title>
        <authorList>
            <person name="Ji X."/>
        </authorList>
    </citation>
    <scope>NUCLEOTIDE SEQUENCE [LARGE SCALE GENOMIC DNA]</scope>
    <source>
        <strain evidence="1 2">D5</strain>
    </source>
</reference>
<evidence type="ECO:0000313" key="1">
    <source>
        <dbReference type="EMBL" id="MBB1489182.1"/>
    </source>
</evidence>
<dbReference type="EMBL" id="JACJFM010000046">
    <property type="protein sequence ID" value="MBB1489182.1"/>
    <property type="molecule type" value="Genomic_DNA"/>
</dbReference>
<name>A0A839IWN5_9GAMM</name>
<proteinExistence type="predicted"/>
<accession>A0A839IWN5</accession>
<protein>
    <submittedName>
        <fullName evidence="1">Uncharacterized protein</fullName>
    </submittedName>
</protein>
<sequence length="65" mass="6872">MASVEVLAGSIRIAHDVGYVGTESLDPISPSRFFYANQMLYSRQVRQGTNGEPAPEIAISAGCAA</sequence>
<dbReference type="Proteomes" id="UP000565262">
    <property type="component" value="Unassembled WGS sequence"/>
</dbReference>
<comment type="caution">
    <text evidence="1">The sequence shown here is derived from an EMBL/GenBank/DDBJ whole genome shotgun (WGS) entry which is preliminary data.</text>
</comment>
<evidence type="ECO:0000313" key="2">
    <source>
        <dbReference type="Proteomes" id="UP000565262"/>
    </source>
</evidence>
<gene>
    <name evidence="1" type="ORF">H4O21_21455</name>
</gene>
<keyword evidence="2" id="KW-1185">Reference proteome</keyword>
<organism evidence="1 2">
    <name type="scientific">Oceanospirillum sediminis</name>
    <dbReference type="NCBI Taxonomy" id="2760088"/>
    <lineage>
        <taxon>Bacteria</taxon>
        <taxon>Pseudomonadati</taxon>
        <taxon>Pseudomonadota</taxon>
        <taxon>Gammaproteobacteria</taxon>
        <taxon>Oceanospirillales</taxon>
        <taxon>Oceanospirillaceae</taxon>
        <taxon>Oceanospirillum</taxon>
    </lineage>
</organism>